<evidence type="ECO:0000256" key="8">
    <source>
        <dbReference type="SAM" id="MobiDB-lite"/>
    </source>
</evidence>
<evidence type="ECO:0000256" key="7">
    <source>
        <dbReference type="ARBA" id="ARBA00023136"/>
    </source>
</evidence>
<evidence type="ECO:0000256" key="1">
    <source>
        <dbReference type="ARBA" id="ARBA00004167"/>
    </source>
</evidence>
<evidence type="ECO:0000313" key="9">
    <source>
        <dbReference type="EMBL" id="SDN46896.1"/>
    </source>
</evidence>
<comment type="subcellular location">
    <subcellularLocation>
        <location evidence="1">Membrane</location>
        <topology evidence="1">Single-pass membrane protein</topology>
    </subcellularLocation>
</comment>
<dbReference type="GO" id="GO:0015031">
    <property type="term" value="P:protein transport"/>
    <property type="evidence" value="ECO:0007669"/>
    <property type="project" value="UniProtKB-KW"/>
</dbReference>
<dbReference type="EMBL" id="FNIM01000004">
    <property type="protein sequence ID" value="SDN46896.1"/>
    <property type="molecule type" value="Genomic_DNA"/>
</dbReference>
<evidence type="ECO:0000256" key="2">
    <source>
        <dbReference type="ARBA" id="ARBA00022448"/>
    </source>
</evidence>
<dbReference type="AlphaFoldDB" id="A0A1H0BMK2"/>
<evidence type="ECO:0000313" key="10">
    <source>
        <dbReference type="Proteomes" id="UP000198541"/>
    </source>
</evidence>
<keyword evidence="4" id="KW-0653">Protein transport</keyword>
<dbReference type="InterPro" id="IPR003369">
    <property type="entry name" value="TatA/B/E"/>
</dbReference>
<feature type="compositionally biased region" description="Polar residues" evidence="8">
    <location>
        <begin position="248"/>
        <end position="258"/>
    </location>
</feature>
<keyword evidence="6" id="KW-0811">Translocation</keyword>
<keyword evidence="7" id="KW-0472">Membrane</keyword>
<sequence length="324" mass="33221">MIGISGPEFFVLLLVVVIVVGPQRLPEYTRKLTQGVRRLRLFLDDAKTQIAEEVGPELGDLDLSDLDPRNYDPRKIVRDALGEDLDAIRRDLTNPFQSVVDTAKEASNEAAAAVSGKKKSKPLSKMIEDKAEETRTARAASATAAAAAASGPQAPDADDKDPQQAVVEAAAVTAELPQVDPTAGSTPERSAEEPGAAAAAEADEAAPADSARLALEAGETVTAEIPEVKPLAAGAEEPAKADAGGAESTSASAPTGTVTAADAPAVEDRAAAARAAADIPSSLEPGGGEDDEPVQRMRPVSPRDIVRAANEAARTRAEAAAAVA</sequence>
<feature type="compositionally biased region" description="Low complexity" evidence="8">
    <location>
        <begin position="207"/>
        <end position="217"/>
    </location>
</feature>
<feature type="compositionally biased region" description="Low complexity" evidence="8">
    <location>
        <begin position="307"/>
        <end position="324"/>
    </location>
</feature>
<protein>
    <submittedName>
        <fullName evidence="9">MttA/Hcf106 family protein</fullName>
    </submittedName>
</protein>
<dbReference type="Gene3D" id="1.20.5.3310">
    <property type="match status" value="1"/>
</dbReference>
<keyword evidence="5" id="KW-1133">Transmembrane helix</keyword>
<dbReference type="GO" id="GO:0016020">
    <property type="term" value="C:membrane"/>
    <property type="evidence" value="ECO:0007669"/>
    <property type="project" value="UniProtKB-ARBA"/>
</dbReference>
<feature type="compositionally biased region" description="Low complexity" evidence="8">
    <location>
        <begin position="232"/>
        <end position="247"/>
    </location>
</feature>
<accession>A0A1H0BMK2</accession>
<organism evidence="9 10">
    <name type="scientific">Actinomyces ruminicola</name>
    <dbReference type="NCBI Taxonomy" id="332524"/>
    <lineage>
        <taxon>Bacteria</taxon>
        <taxon>Bacillati</taxon>
        <taxon>Actinomycetota</taxon>
        <taxon>Actinomycetes</taxon>
        <taxon>Actinomycetales</taxon>
        <taxon>Actinomycetaceae</taxon>
        <taxon>Actinomyces</taxon>
    </lineage>
</organism>
<evidence type="ECO:0000256" key="5">
    <source>
        <dbReference type="ARBA" id="ARBA00022989"/>
    </source>
</evidence>
<keyword evidence="3" id="KW-0812">Transmembrane</keyword>
<evidence type="ECO:0000256" key="4">
    <source>
        <dbReference type="ARBA" id="ARBA00022927"/>
    </source>
</evidence>
<name>A0A1H0BMK2_9ACTO</name>
<gene>
    <name evidence="9" type="ORF">SAMN05216355_104119</name>
</gene>
<dbReference type="RefSeq" id="WP_092534703.1">
    <property type="nucleotide sequence ID" value="NZ_FNIM01000004.1"/>
</dbReference>
<reference evidence="10" key="1">
    <citation type="submission" date="2016-10" db="EMBL/GenBank/DDBJ databases">
        <authorList>
            <person name="Varghese N."/>
            <person name="Submissions S."/>
        </authorList>
    </citation>
    <scope>NUCLEOTIDE SEQUENCE [LARGE SCALE GENOMIC DNA]</scope>
    <source>
        <strain evidence="10">DSM 27982</strain>
    </source>
</reference>
<dbReference type="Pfam" id="PF02416">
    <property type="entry name" value="TatA_B_E"/>
    <property type="match status" value="1"/>
</dbReference>
<dbReference type="STRING" id="332524.SAMN04487766_11433"/>
<feature type="region of interest" description="Disordered" evidence="8">
    <location>
        <begin position="138"/>
        <end position="324"/>
    </location>
</feature>
<keyword evidence="10" id="KW-1185">Reference proteome</keyword>
<evidence type="ECO:0000256" key="3">
    <source>
        <dbReference type="ARBA" id="ARBA00022692"/>
    </source>
</evidence>
<keyword evidence="2" id="KW-0813">Transport</keyword>
<proteinExistence type="predicted"/>
<evidence type="ECO:0000256" key="6">
    <source>
        <dbReference type="ARBA" id="ARBA00023010"/>
    </source>
</evidence>
<feature type="compositionally biased region" description="Low complexity" evidence="8">
    <location>
        <begin position="163"/>
        <end position="175"/>
    </location>
</feature>
<feature type="compositionally biased region" description="Low complexity" evidence="8">
    <location>
        <begin position="138"/>
        <end position="155"/>
    </location>
</feature>
<dbReference type="Proteomes" id="UP000198541">
    <property type="component" value="Unassembled WGS sequence"/>
</dbReference>